<dbReference type="InterPro" id="IPR000182">
    <property type="entry name" value="GNAT_dom"/>
</dbReference>
<dbReference type="InterPro" id="IPR016181">
    <property type="entry name" value="Acyl_CoA_acyltransferase"/>
</dbReference>
<dbReference type="PROSITE" id="PS51186">
    <property type="entry name" value="GNAT"/>
    <property type="match status" value="1"/>
</dbReference>
<dbReference type="CDD" id="cd04301">
    <property type="entry name" value="NAT_SF"/>
    <property type="match status" value="1"/>
</dbReference>
<dbReference type="EMBL" id="CP010897">
    <property type="protein sequence ID" value="APD11380.1"/>
    <property type="molecule type" value="Genomic_DNA"/>
</dbReference>
<gene>
    <name evidence="4" type="ORF">UC34_19185</name>
</gene>
<dbReference type="Gene3D" id="3.40.630.30">
    <property type="match status" value="1"/>
</dbReference>
<keyword evidence="1" id="KW-0808">Transferase</keyword>
<organism evidence="4 5">
    <name type="scientific">Pandoraea vervacti</name>
    <dbReference type="NCBI Taxonomy" id="656178"/>
    <lineage>
        <taxon>Bacteria</taxon>
        <taxon>Pseudomonadati</taxon>
        <taxon>Pseudomonadota</taxon>
        <taxon>Betaproteobacteria</taxon>
        <taxon>Burkholderiales</taxon>
        <taxon>Burkholderiaceae</taxon>
        <taxon>Pandoraea</taxon>
    </lineage>
</organism>
<evidence type="ECO:0000259" key="3">
    <source>
        <dbReference type="PROSITE" id="PS51186"/>
    </source>
</evidence>
<evidence type="ECO:0000313" key="5">
    <source>
        <dbReference type="Proteomes" id="UP000035085"/>
    </source>
</evidence>
<dbReference type="InterPro" id="IPR050832">
    <property type="entry name" value="Bact_Acetyltransf"/>
</dbReference>
<evidence type="ECO:0000256" key="1">
    <source>
        <dbReference type="ARBA" id="ARBA00022679"/>
    </source>
</evidence>
<name>A0ABM6FRG1_9BURK</name>
<keyword evidence="5" id="KW-1185">Reference proteome</keyword>
<evidence type="ECO:0000313" key="4">
    <source>
        <dbReference type="EMBL" id="APD11380.1"/>
    </source>
</evidence>
<dbReference type="PANTHER" id="PTHR43877">
    <property type="entry name" value="AMINOALKYLPHOSPHONATE N-ACETYLTRANSFERASE-RELATED-RELATED"/>
    <property type="match status" value="1"/>
</dbReference>
<accession>A0ABM6FRG1</accession>
<protein>
    <submittedName>
        <fullName evidence="4">GNAT family acetyltransferase</fullName>
    </submittedName>
</protein>
<dbReference type="Proteomes" id="UP000035085">
    <property type="component" value="Chromosome"/>
</dbReference>
<evidence type="ECO:0000256" key="2">
    <source>
        <dbReference type="ARBA" id="ARBA00023315"/>
    </source>
</evidence>
<sequence length="169" mass="18930">MIRLPADIHIRTFDESDTEAVIALWRETFPEYNRADKPHREPRRSIANKVAMHDGLFFVAVRERKIVGTVMAGYDGHRGWVYSLAVTSALRRRGVASALLRHAEAALSERGCLKLNLQVLRQSREALAFYNAHGYAADDVVSLGKRLPFAAVALRGDDAGARRRFDTPS</sequence>
<proteinExistence type="predicted"/>
<keyword evidence="2" id="KW-0012">Acyltransferase</keyword>
<dbReference type="Pfam" id="PF00583">
    <property type="entry name" value="Acetyltransf_1"/>
    <property type="match status" value="1"/>
</dbReference>
<dbReference type="SUPFAM" id="SSF55729">
    <property type="entry name" value="Acyl-CoA N-acyltransferases (Nat)"/>
    <property type="match status" value="1"/>
</dbReference>
<dbReference type="RefSeq" id="WP_044456812.1">
    <property type="nucleotide sequence ID" value="NZ_CP010897.2"/>
</dbReference>
<dbReference type="NCBIfam" id="NF002959">
    <property type="entry name" value="PRK03624.1"/>
    <property type="match status" value="1"/>
</dbReference>
<reference evidence="5" key="1">
    <citation type="submission" date="2015-02" db="EMBL/GenBank/DDBJ databases">
        <title>Complete Genome Sequencing of Pandoraea vervacti NS15 sp. nov.</title>
        <authorList>
            <person name="Chan K.-G."/>
        </authorList>
    </citation>
    <scope>NUCLEOTIDE SEQUENCE [LARGE SCALE GENOMIC DNA]</scope>
    <source>
        <strain evidence="5">NS15</strain>
    </source>
</reference>
<feature type="domain" description="N-acetyltransferase" evidence="3">
    <location>
        <begin position="8"/>
        <end position="159"/>
    </location>
</feature>